<protein>
    <submittedName>
        <fullName evidence="4">T9SS type A sorting domain-containing protein</fullName>
    </submittedName>
</protein>
<dbReference type="PANTHER" id="PTHR43739:SF5">
    <property type="entry name" value="EXO-ALPHA-SIALIDASE"/>
    <property type="match status" value="1"/>
</dbReference>
<gene>
    <name evidence="4" type="ORF">ACFSRZ_13780</name>
</gene>
<name>A0ABW5LVN5_9FLAO</name>
<evidence type="ECO:0000256" key="2">
    <source>
        <dbReference type="SAM" id="SignalP"/>
    </source>
</evidence>
<dbReference type="SUPFAM" id="SSF110296">
    <property type="entry name" value="Oligoxyloglucan reducing end-specific cellobiohydrolase"/>
    <property type="match status" value="2"/>
</dbReference>
<dbReference type="Proteomes" id="UP001597508">
    <property type="component" value="Unassembled WGS sequence"/>
</dbReference>
<comment type="caution">
    <text evidence="4">The sequence shown here is derived from an EMBL/GenBank/DDBJ whole genome shotgun (WGS) entry which is preliminary data.</text>
</comment>
<feature type="domain" description="Secretion system C-terminal sorting" evidence="3">
    <location>
        <begin position="1062"/>
        <end position="1131"/>
    </location>
</feature>
<evidence type="ECO:0000256" key="1">
    <source>
        <dbReference type="ARBA" id="ARBA00022729"/>
    </source>
</evidence>
<dbReference type="RefSeq" id="WP_379667150.1">
    <property type="nucleotide sequence ID" value="NZ_JBHULH010000011.1"/>
</dbReference>
<feature type="signal peptide" evidence="2">
    <location>
        <begin position="1"/>
        <end position="18"/>
    </location>
</feature>
<dbReference type="CDD" id="cd15482">
    <property type="entry name" value="Sialidase_non-viral"/>
    <property type="match status" value="2"/>
</dbReference>
<keyword evidence="5" id="KW-1185">Reference proteome</keyword>
<dbReference type="Gene3D" id="2.130.10.10">
    <property type="entry name" value="YVTN repeat-like/Quinoprotein amine dehydrogenase"/>
    <property type="match status" value="3"/>
</dbReference>
<dbReference type="EMBL" id="JBHULH010000011">
    <property type="protein sequence ID" value="MFD2568442.1"/>
    <property type="molecule type" value="Genomic_DNA"/>
</dbReference>
<dbReference type="InterPro" id="IPR052025">
    <property type="entry name" value="Xyloglucanase_GH74"/>
</dbReference>
<dbReference type="Pfam" id="PF20773">
    <property type="entry name" value="InhA-like_MAM"/>
    <property type="match status" value="1"/>
</dbReference>
<reference evidence="5" key="1">
    <citation type="journal article" date="2019" name="Int. J. Syst. Evol. Microbiol.">
        <title>The Global Catalogue of Microorganisms (GCM) 10K type strain sequencing project: providing services to taxonomists for standard genome sequencing and annotation.</title>
        <authorList>
            <consortium name="The Broad Institute Genomics Platform"/>
            <consortium name="The Broad Institute Genome Sequencing Center for Infectious Disease"/>
            <person name="Wu L."/>
            <person name="Ma J."/>
        </authorList>
    </citation>
    <scope>NUCLEOTIDE SEQUENCE [LARGE SCALE GENOMIC DNA]</scope>
    <source>
        <strain evidence="5">KCTC 52127</strain>
    </source>
</reference>
<dbReference type="SUPFAM" id="SSF50939">
    <property type="entry name" value="Sialidases"/>
    <property type="match status" value="1"/>
</dbReference>
<dbReference type="PANTHER" id="PTHR43739">
    <property type="entry name" value="XYLOGLUCANASE (EUROFUNG)"/>
    <property type="match status" value="1"/>
</dbReference>
<dbReference type="NCBIfam" id="TIGR04183">
    <property type="entry name" value="Por_Secre_tail"/>
    <property type="match status" value="1"/>
</dbReference>
<evidence type="ECO:0000313" key="5">
    <source>
        <dbReference type="Proteomes" id="UP001597508"/>
    </source>
</evidence>
<dbReference type="InterPro" id="IPR015943">
    <property type="entry name" value="WD40/YVTN_repeat-like_dom_sf"/>
</dbReference>
<sequence length="1133" mass="122977">MKKLISLIILLFCISLSAQTIQNNAPWASNAMSKNNNKPTLEQIANAAEAYFKTIDRNAKGSGLKPFERWKYHWSFFLDEQGRVESPQALWDAWKIKNERNASENRSSDVSNWTSMGPYAHTNTASWSSGQGRVNVITEDPNNSNVLYAGAPAGGIWKSTDAGVNWAPLTDHLPQIGVSGIAVDHTNSDVIYIATGDDDANDSYAVGVWKSTDGGATWNTTGTITPTPSSMNEIYLFPNDANTVMVATSAGVFKSTNGGSTWTQKSNINARSLKMKPGDETTWYAVSSNQFFKSTDSGESFQEVVITGVPGASRLEIDVTPANANYVYLLRAGSGSSFGGVFRSTDSGSNFTKTTETSDIFESTQAWYDMALGVSDTDENTLFVGVLNVWRSTNGGNNFSKINNWSSPNDPSYTHADIHFLRYFNGRLYAGTDGGAYVSSDDGNNFTDLTESMVIGQFYRISVAAQSSGNIVGGLQDNGGYAFSDNNWNNYHGADGMDCAVNPTNKDNYFGFVQYGGALHITYDGGKTRTGGVGSPSGISGNWVTPLAASSEGDLYAGYNQLYRLEGGAWSQVSNFSFGGNLVNVKVSPRNPNVIIATRGSTIYRSIDKGANFESFFTGAGTINAIDFSSTDEAFYFVTNNGAYKVANAVGPSWTFTWQTIGTNAPSESKLSIKHHARSGNNTIYMGTSLGVYFMNDDDTEWQTYDNNLPNVAIRDLEINEEDAKLFAATYGRGVFVSDIPRQLPPVDVKIVSIDHPTEGINCNSTFTPQLTIKNQGVDVLTNATINYSFDGGTALNYDWNGSLNSEQTTVISLPEISITDLGVHTINVEVTATNDAYDTNNTLEEGFKINDVSVNPTIANSFENASDALLTENVGSTSNSLWEIGTPNKTLLNSAGNGTQAYLTGVSGNYPNGVTSYLYTNCYDLSQITNPVLSFKMAFDIEENWDYLLVEYSTDGGNNWQTLGSASDPNWYNSSSTANGIPGNQWTGEGEDSNSLGGTNATVHDYSYNLAAFTSESNMIFRFKFFADTGTNEEGVMIDDMVVNGTLSTNDEEFSNTVSVSPNPSSSQFNIRWPNNEKTKITVYNYMGQKVFEKKGITSGSYPLDLGTRSKGLYILKINSNGKVATKKIILE</sequence>
<proteinExistence type="predicted"/>
<evidence type="ECO:0000313" key="4">
    <source>
        <dbReference type="EMBL" id="MFD2568442.1"/>
    </source>
</evidence>
<accession>A0ABW5LVN5</accession>
<keyword evidence="1 2" id="KW-0732">Signal</keyword>
<evidence type="ECO:0000259" key="3">
    <source>
        <dbReference type="Pfam" id="PF18962"/>
    </source>
</evidence>
<dbReference type="InterPro" id="IPR036278">
    <property type="entry name" value="Sialidase_sf"/>
</dbReference>
<dbReference type="Pfam" id="PF18962">
    <property type="entry name" value="Por_Secre_tail"/>
    <property type="match status" value="1"/>
</dbReference>
<dbReference type="Gene3D" id="2.60.120.260">
    <property type="entry name" value="Galactose-binding domain-like"/>
    <property type="match status" value="1"/>
</dbReference>
<organism evidence="4 5">
    <name type="scientific">Pseudotenacibaculum haliotis</name>
    <dbReference type="NCBI Taxonomy" id="1862138"/>
    <lineage>
        <taxon>Bacteria</taxon>
        <taxon>Pseudomonadati</taxon>
        <taxon>Bacteroidota</taxon>
        <taxon>Flavobacteriia</taxon>
        <taxon>Flavobacteriales</taxon>
        <taxon>Flavobacteriaceae</taxon>
        <taxon>Pseudotenacibaculum</taxon>
    </lineage>
</organism>
<dbReference type="InterPro" id="IPR026444">
    <property type="entry name" value="Secre_tail"/>
</dbReference>
<feature type="chain" id="PRO_5045183181" evidence="2">
    <location>
        <begin position="19"/>
        <end position="1133"/>
    </location>
</feature>